<reference evidence="1 2" key="1">
    <citation type="journal article" date="2018" name="Mol. Biol. Evol.">
        <title>Broad Genomic Sampling Reveals a Smut Pathogenic Ancestry of the Fungal Clade Ustilaginomycotina.</title>
        <authorList>
            <person name="Kijpornyongpan T."/>
            <person name="Mondo S.J."/>
            <person name="Barry K."/>
            <person name="Sandor L."/>
            <person name="Lee J."/>
            <person name="Lipzen A."/>
            <person name="Pangilinan J."/>
            <person name="LaButti K."/>
            <person name="Hainaut M."/>
            <person name="Henrissat B."/>
            <person name="Grigoriev I.V."/>
            <person name="Spatafora J.W."/>
            <person name="Aime M.C."/>
        </authorList>
    </citation>
    <scope>NUCLEOTIDE SEQUENCE [LARGE SCALE GENOMIC DNA]</scope>
    <source>
        <strain evidence="1 2">SA 807</strain>
    </source>
</reference>
<keyword evidence="2" id="KW-1185">Reference proteome</keyword>
<sequence>AAETGMTSDTYCNTKLCLQAIYIPSKSQINYTLTTDGGGQGIGWYGVGTGRRMSGSNMMVGWVNPDSSVTLSQRTASGHNTPTTSISSSAMTIDTQLSKSNSSMTVWSWSFPVTSAPSSSEYHIWAYNNQRTPSSSSASSSISEHNAYGTLTLDLTKAYNPTTDSGSSVTTPGSSPSSSSSSNSEGGQSASGDGARVLNSSNKLIIAHMVFMILAWLIVSPLAVLIGRWGRTFFKWFPIHRNLQIVTVLLFAIGFVLILIEVGKEAGAEHFDSNHAKAGLAILILVAIQLVLGQLGHKTKRWNPVRIVHVILGLVTTFLAIWNCAEGLEIWDWQPAKWSRYLVFIWGGLILIAYLAGLTMLPRDLR</sequence>
<gene>
    <name evidence="1" type="ORF">IE53DRAFT_305443</name>
</gene>
<evidence type="ECO:0000313" key="2">
    <source>
        <dbReference type="Proteomes" id="UP000245626"/>
    </source>
</evidence>
<dbReference type="EMBL" id="KZ819859">
    <property type="protein sequence ID" value="PWN51238.1"/>
    <property type="molecule type" value="Genomic_DNA"/>
</dbReference>
<proteinExistence type="predicted"/>
<protein>
    <submittedName>
        <fullName evidence="1">CBD9-like protein</fullName>
    </submittedName>
</protein>
<evidence type="ECO:0000313" key="1">
    <source>
        <dbReference type="EMBL" id="PWN51238.1"/>
    </source>
</evidence>
<organism evidence="1 2">
    <name type="scientific">Violaceomyces palustris</name>
    <dbReference type="NCBI Taxonomy" id="1673888"/>
    <lineage>
        <taxon>Eukaryota</taxon>
        <taxon>Fungi</taxon>
        <taxon>Dikarya</taxon>
        <taxon>Basidiomycota</taxon>
        <taxon>Ustilaginomycotina</taxon>
        <taxon>Ustilaginomycetes</taxon>
        <taxon>Violaceomycetales</taxon>
        <taxon>Violaceomycetaceae</taxon>
        <taxon>Violaceomyces</taxon>
    </lineage>
</organism>
<dbReference type="Proteomes" id="UP000245626">
    <property type="component" value="Unassembled WGS sequence"/>
</dbReference>
<feature type="non-terminal residue" evidence="1">
    <location>
        <position position="1"/>
    </location>
</feature>
<name>A0ACD0NZH4_9BASI</name>
<accession>A0ACD0NZH4</accession>
<feature type="non-terminal residue" evidence="1">
    <location>
        <position position="366"/>
    </location>
</feature>